<evidence type="ECO:0000313" key="2">
    <source>
        <dbReference type="EMBL" id="MDC7226466.1"/>
    </source>
</evidence>
<organism evidence="2 3">
    <name type="scientific">Candidatus Thalassospirochaeta sargassi</name>
    <dbReference type="NCBI Taxonomy" id="3119039"/>
    <lineage>
        <taxon>Bacteria</taxon>
        <taxon>Pseudomonadati</taxon>
        <taxon>Spirochaetota</taxon>
        <taxon>Spirochaetia</taxon>
        <taxon>Spirochaetales</taxon>
        <taxon>Spirochaetaceae</taxon>
        <taxon>Candidatus Thalassospirochaeta</taxon>
    </lineage>
</organism>
<dbReference type="Proteomes" id="UP001221217">
    <property type="component" value="Unassembled WGS sequence"/>
</dbReference>
<proteinExistence type="predicted"/>
<name>A0AAJ1IFU2_9SPIO</name>
<dbReference type="EMBL" id="JAQQAL010000011">
    <property type="protein sequence ID" value="MDC7226466.1"/>
    <property type="molecule type" value="Genomic_DNA"/>
</dbReference>
<keyword evidence="1" id="KW-0175">Coiled coil</keyword>
<sequence>MSDNQNNKNNVFSGEVDPEIADLFGIEENDGPSFDLLFEEGQSDKKNDHPKETIDLNKKRFEPVDKFFETKPAPYFKNKSYYQQALGGEGEESQHFHKILSQYLNIEDPKQRSAMRSKLISAYWELAESMAKKIHTGLPDPKLLSLRYGAVLPNLLSAETRNLLARVIKDNNTNEPVHYIDEWLLKISTGSITASTTDEIKPSKLKSSENIRPQIEKQEGQKQAFISLIQRKQANIVDYENSLIENMKTLSTRENHPEYNNINLTYSDTHRKAIYNISQSLKNLQKIDKEISSLFNDLEKTEKLLTQLHEKAERLGEVMHVDTSIIVKEFGSLRQMAKMCVGRQGNHIPVLMKQYFNADDRNIGTRENLICEVSKVEEIDPGLFLRTFKRETNRIVPYFILIPCYGERGICWEPFEKYNRGTSRGRVAIPMYSKNLKLAVITALADLRWQVAKEKAQHYWMEEGLTGHYYQWFSDHHLKGDVRERFINDYTLWIMKESEGTQKLEREVRGVFWRDIPFPDEIRDKLKNRGFVYNELYKKDINRAMSDGY</sequence>
<evidence type="ECO:0000256" key="1">
    <source>
        <dbReference type="SAM" id="Coils"/>
    </source>
</evidence>
<gene>
    <name evidence="2" type="ORF">PQJ61_06850</name>
</gene>
<feature type="coiled-coil region" evidence="1">
    <location>
        <begin position="284"/>
        <end position="318"/>
    </location>
</feature>
<protein>
    <submittedName>
        <fullName evidence="2">Uncharacterized protein</fullName>
    </submittedName>
</protein>
<comment type="caution">
    <text evidence="2">The sequence shown here is derived from an EMBL/GenBank/DDBJ whole genome shotgun (WGS) entry which is preliminary data.</text>
</comment>
<reference evidence="2 3" key="1">
    <citation type="submission" date="2022-12" db="EMBL/GenBank/DDBJ databases">
        <title>Metagenome assembled genome from gulf of manar.</title>
        <authorList>
            <person name="Kohli P."/>
            <person name="Pk S."/>
            <person name="Venkata Ramana C."/>
            <person name="Sasikala C."/>
        </authorList>
    </citation>
    <scope>NUCLEOTIDE SEQUENCE [LARGE SCALE GENOMIC DNA]</scope>
    <source>
        <strain evidence="2">JB008</strain>
    </source>
</reference>
<accession>A0AAJ1IFU2</accession>
<dbReference type="AlphaFoldDB" id="A0AAJ1IFU2"/>
<evidence type="ECO:0000313" key="3">
    <source>
        <dbReference type="Proteomes" id="UP001221217"/>
    </source>
</evidence>